<gene>
    <name evidence="2" type="ORF">J4Q44_G00314730</name>
</gene>
<proteinExistence type="predicted"/>
<dbReference type="EMBL" id="JAGTTL010000030">
    <property type="protein sequence ID" value="KAK6298418.1"/>
    <property type="molecule type" value="Genomic_DNA"/>
</dbReference>
<dbReference type="PANTHER" id="PTHR38487">
    <property type="entry name" value="TESTIS EXPRESSED 11"/>
    <property type="match status" value="1"/>
</dbReference>
<dbReference type="PANTHER" id="PTHR38487:SF1">
    <property type="entry name" value="PROTEIN ZIP4 HOMOLOG"/>
    <property type="match status" value="1"/>
</dbReference>
<evidence type="ECO:0000256" key="1">
    <source>
        <dbReference type="SAM" id="MobiDB-lite"/>
    </source>
</evidence>
<dbReference type="AlphaFoldDB" id="A0AAN8KUS8"/>
<evidence type="ECO:0000313" key="3">
    <source>
        <dbReference type="Proteomes" id="UP001356427"/>
    </source>
</evidence>
<organism evidence="2 3">
    <name type="scientific">Coregonus suidteri</name>
    <dbReference type="NCBI Taxonomy" id="861788"/>
    <lineage>
        <taxon>Eukaryota</taxon>
        <taxon>Metazoa</taxon>
        <taxon>Chordata</taxon>
        <taxon>Craniata</taxon>
        <taxon>Vertebrata</taxon>
        <taxon>Euteleostomi</taxon>
        <taxon>Actinopterygii</taxon>
        <taxon>Neopterygii</taxon>
        <taxon>Teleostei</taxon>
        <taxon>Protacanthopterygii</taxon>
        <taxon>Salmoniformes</taxon>
        <taxon>Salmonidae</taxon>
        <taxon>Coregoninae</taxon>
        <taxon>Coregonus</taxon>
    </lineage>
</organism>
<sequence>MAKEAIKEAERFESTSIFTQFSVYKIAVLENNVEEAAGAVKAIGALAQGPVTSEDRLLVAENADSNLHQSGCSDRSGGEHTHHHHEQQDTAMKALESLCEHSKDEAQVVTALSTEIQKVSQLSPGPSMAVE</sequence>
<name>A0AAN8KUS8_9TELE</name>
<keyword evidence="3" id="KW-1185">Reference proteome</keyword>
<feature type="region of interest" description="Disordered" evidence="1">
    <location>
        <begin position="67"/>
        <end position="93"/>
    </location>
</feature>
<protein>
    <submittedName>
        <fullName evidence="2">Uncharacterized protein</fullName>
    </submittedName>
</protein>
<dbReference type="Proteomes" id="UP001356427">
    <property type="component" value="Unassembled WGS sequence"/>
</dbReference>
<evidence type="ECO:0000313" key="2">
    <source>
        <dbReference type="EMBL" id="KAK6298418.1"/>
    </source>
</evidence>
<accession>A0AAN8KUS8</accession>
<comment type="caution">
    <text evidence="2">The sequence shown here is derived from an EMBL/GenBank/DDBJ whole genome shotgun (WGS) entry which is preliminary data.</text>
</comment>
<reference evidence="2 3" key="1">
    <citation type="submission" date="2021-04" db="EMBL/GenBank/DDBJ databases">
        <authorList>
            <person name="De Guttry C."/>
            <person name="Zahm M."/>
            <person name="Klopp C."/>
            <person name="Cabau C."/>
            <person name="Louis A."/>
            <person name="Berthelot C."/>
            <person name="Parey E."/>
            <person name="Roest Crollius H."/>
            <person name="Montfort J."/>
            <person name="Robinson-Rechavi M."/>
            <person name="Bucao C."/>
            <person name="Bouchez O."/>
            <person name="Gislard M."/>
            <person name="Lluch J."/>
            <person name="Milhes M."/>
            <person name="Lampietro C."/>
            <person name="Lopez Roques C."/>
            <person name="Donnadieu C."/>
            <person name="Braasch I."/>
            <person name="Desvignes T."/>
            <person name="Postlethwait J."/>
            <person name="Bobe J."/>
            <person name="Wedekind C."/>
            <person name="Guiguen Y."/>
        </authorList>
    </citation>
    <scope>NUCLEOTIDE SEQUENCE [LARGE SCALE GENOMIC DNA]</scope>
    <source>
        <strain evidence="2">Cs_M1</strain>
        <tissue evidence="2">Blood</tissue>
    </source>
</reference>